<dbReference type="PANTHER" id="PTHR45749">
    <property type="match status" value="1"/>
</dbReference>
<protein>
    <recommendedName>
        <fullName evidence="4">DUF4371 domain-containing protein</fullName>
    </recommendedName>
</protein>
<keyword evidence="3" id="KW-1185">Reference proteome</keyword>
<comment type="caution">
    <text evidence="2">The sequence shown here is derived from an EMBL/GenBank/DDBJ whole genome shotgun (WGS) entry which is preliminary data.</text>
</comment>
<dbReference type="AlphaFoldDB" id="A0A7D9DP34"/>
<feature type="region of interest" description="Disordered" evidence="1">
    <location>
        <begin position="77"/>
        <end position="98"/>
    </location>
</feature>
<accession>A0A7D9DP34</accession>
<evidence type="ECO:0000313" key="3">
    <source>
        <dbReference type="Proteomes" id="UP001152795"/>
    </source>
</evidence>
<evidence type="ECO:0008006" key="4">
    <source>
        <dbReference type="Google" id="ProtNLM"/>
    </source>
</evidence>
<evidence type="ECO:0000313" key="2">
    <source>
        <dbReference type="EMBL" id="CAB3987868.1"/>
    </source>
</evidence>
<organism evidence="2 3">
    <name type="scientific">Paramuricea clavata</name>
    <name type="common">Red gorgonian</name>
    <name type="synonym">Violescent sea-whip</name>
    <dbReference type="NCBI Taxonomy" id="317549"/>
    <lineage>
        <taxon>Eukaryota</taxon>
        <taxon>Metazoa</taxon>
        <taxon>Cnidaria</taxon>
        <taxon>Anthozoa</taxon>
        <taxon>Octocorallia</taxon>
        <taxon>Malacalcyonacea</taxon>
        <taxon>Plexauridae</taxon>
        <taxon>Paramuricea</taxon>
    </lineage>
</organism>
<dbReference type="Proteomes" id="UP001152795">
    <property type="component" value="Unassembled WGS sequence"/>
</dbReference>
<evidence type="ECO:0000256" key="1">
    <source>
        <dbReference type="SAM" id="MobiDB-lite"/>
    </source>
</evidence>
<dbReference type="OrthoDB" id="1739706at2759"/>
<reference evidence="2" key="1">
    <citation type="submission" date="2020-04" db="EMBL/GenBank/DDBJ databases">
        <authorList>
            <person name="Alioto T."/>
            <person name="Alioto T."/>
            <person name="Gomez Garrido J."/>
        </authorList>
    </citation>
    <scope>NUCLEOTIDE SEQUENCE</scope>
    <source>
        <strain evidence="2">A484AB</strain>
    </source>
</reference>
<gene>
    <name evidence="2" type="ORF">PACLA_8A082903</name>
</gene>
<feature type="compositionally biased region" description="Acidic residues" evidence="1">
    <location>
        <begin position="1"/>
        <end position="10"/>
    </location>
</feature>
<name>A0A7D9DP34_PARCT</name>
<proteinExistence type="predicted"/>
<sequence>MSSEVCEDEVSAPVEKRPRTELLNTDELSDLEASHTTSGSEVDEDDFEDILGQPENVNILQAQKILTLLQKTASSTAATGPGDISQLPDDGPTQPGLKREFHFPKSHGQRFIAEWFKKLPWLEYSRIFVSGRNVSMKVKRTTDYLNKNSQLHLDRSTRYKAYMESKLADQTVTSLFNESHVKLVKRKRSYLKIIADTLRLTAVQNITQRRHFESTTDDDNNRGKFLEILYFMKYSEILEDRLENGPQNAKYTAFVLRYVFECEVPEEFLGFRVAEELTAESLSNVIQDEMKQIGVNIHNPVVGQGYDGAAVMSGKCVGVQDKIRTIVP</sequence>
<dbReference type="EMBL" id="CACRXK020001246">
    <property type="protein sequence ID" value="CAB3987868.1"/>
    <property type="molecule type" value="Genomic_DNA"/>
</dbReference>
<dbReference type="PANTHER" id="PTHR45749:SF21">
    <property type="entry name" value="DUF4371 DOMAIN-CONTAINING PROTEIN"/>
    <property type="match status" value="1"/>
</dbReference>
<feature type="region of interest" description="Disordered" evidence="1">
    <location>
        <begin position="1"/>
        <end position="44"/>
    </location>
</feature>